<organism evidence="11 12">
    <name type="scientific">Lithohypha guttulata</name>
    <dbReference type="NCBI Taxonomy" id="1690604"/>
    <lineage>
        <taxon>Eukaryota</taxon>
        <taxon>Fungi</taxon>
        <taxon>Dikarya</taxon>
        <taxon>Ascomycota</taxon>
        <taxon>Pezizomycotina</taxon>
        <taxon>Eurotiomycetes</taxon>
        <taxon>Chaetothyriomycetidae</taxon>
        <taxon>Chaetothyriales</taxon>
        <taxon>Trichomeriaceae</taxon>
        <taxon>Lithohypha</taxon>
    </lineage>
</organism>
<reference evidence="11 12" key="1">
    <citation type="submission" date="2023-08" db="EMBL/GenBank/DDBJ databases">
        <title>Black Yeasts Isolated from many extreme environments.</title>
        <authorList>
            <person name="Coleine C."/>
            <person name="Stajich J.E."/>
            <person name="Selbmann L."/>
        </authorList>
    </citation>
    <scope>NUCLEOTIDE SEQUENCE [LARGE SCALE GENOMIC DNA]</scope>
    <source>
        <strain evidence="11 12">CCFEE 5885</strain>
    </source>
</reference>
<evidence type="ECO:0000313" key="12">
    <source>
        <dbReference type="Proteomes" id="UP001345013"/>
    </source>
</evidence>
<evidence type="ECO:0000256" key="2">
    <source>
        <dbReference type="ARBA" id="ARBA00022603"/>
    </source>
</evidence>
<dbReference type="Pfam" id="PF25904">
    <property type="entry name" value="Tmrp11_N"/>
    <property type="match status" value="1"/>
</dbReference>
<accession>A0ABR0K967</accession>
<protein>
    <submittedName>
        <fullName evidence="11">Uncharacterized protein</fullName>
    </submittedName>
</protein>
<feature type="domain" description="Ribosomal RNA large subunit methyltransferase K/L-like methyltransferase" evidence="9">
    <location>
        <begin position="237"/>
        <end position="287"/>
    </location>
</feature>
<keyword evidence="12" id="KW-1185">Reference proteome</keyword>
<evidence type="ECO:0000256" key="7">
    <source>
        <dbReference type="PROSITE-ProRule" id="PRU00959"/>
    </source>
</evidence>
<dbReference type="SUPFAM" id="SSF53335">
    <property type="entry name" value="S-adenosyl-L-methionine-dependent methyltransferases"/>
    <property type="match status" value="1"/>
</dbReference>
<dbReference type="EMBL" id="JAVRRG010000060">
    <property type="protein sequence ID" value="KAK5092300.1"/>
    <property type="molecule type" value="Genomic_DNA"/>
</dbReference>
<evidence type="ECO:0000259" key="9">
    <source>
        <dbReference type="Pfam" id="PF01170"/>
    </source>
</evidence>
<dbReference type="Proteomes" id="UP001345013">
    <property type="component" value="Unassembled WGS sequence"/>
</dbReference>
<evidence type="ECO:0000256" key="6">
    <source>
        <dbReference type="ARBA" id="ARBA00022884"/>
    </source>
</evidence>
<dbReference type="PROSITE" id="PS51627">
    <property type="entry name" value="SAM_MT_TRM11"/>
    <property type="match status" value="1"/>
</dbReference>
<keyword evidence="3 7" id="KW-0808">Transferase</keyword>
<dbReference type="InterPro" id="IPR000241">
    <property type="entry name" value="RlmKL-like_Mtase"/>
</dbReference>
<feature type="domain" description="tRNA (guanine(10)-N(2))-methyltransferase TRMT11 N-terminal" evidence="10">
    <location>
        <begin position="30"/>
        <end position="181"/>
    </location>
</feature>
<comment type="similarity">
    <text evidence="7">Belongs to the class I-like SAM-binding methyltransferase superfamily. TRM11 methyltransferase family.</text>
</comment>
<keyword evidence="2 7" id="KW-0489">Methyltransferase</keyword>
<dbReference type="PANTHER" id="PTHR13370">
    <property type="entry name" value="RNA METHYLASE-RELATED"/>
    <property type="match status" value="1"/>
</dbReference>
<evidence type="ECO:0000256" key="8">
    <source>
        <dbReference type="SAM" id="MobiDB-lite"/>
    </source>
</evidence>
<feature type="region of interest" description="Disordered" evidence="8">
    <location>
        <begin position="187"/>
        <end position="208"/>
    </location>
</feature>
<evidence type="ECO:0000256" key="1">
    <source>
        <dbReference type="ARBA" id="ARBA00022490"/>
    </source>
</evidence>
<dbReference type="Gene3D" id="3.40.50.150">
    <property type="entry name" value="Vaccinia Virus protein VP39"/>
    <property type="match status" value="1"/>
</dbReference>
<evidence type="ECO:0000256" key="3">
    <source>
        <dbReference type="ARBA" id="ARBA00022679"/>
    </source>
</evidence>
<comment type="caution">
    <text evidence="11">The sequence shown here is derived from an EMBL/GenBank/DDBJ whole genome shotgun (WGS) entry which is preliminary data.</text>
</comment>
<dbReference type="PANTHER" id="PTHR13370:SF3">
    <property type="entry name" value="TRNA (GUANINE(10)-N2)-METHYLTRANSFERASE HOMOLOG"/>
    <property type="match status" value="1"/>
</dbReference>
<dbReference type="InterPro" id="IPR016691">
    <property type="entry name" value="TRMT11"/>
</dbReference>
<evidence type="ECO:0000256" key="4">
    <source>
        <dbReference type="ARBA" id="ARBA00022691"/>
    </source>
</evidence>
<name>A0ABR0K967_9EURO</name>
<dbReference type="InterPro" id="IPR059073">
    <property type="entry name" value="TRMT11_N"/>
</dbReference>
<evidence type="ECO:0000256" key="5">
    <source>
        <dbReference type="ARBA" id="ARBA00022694"/>
    </source>
</evidence>
<keyword evidence="7" id="KW-0820">tRNA-binding</keyword>
<keyword evidence="6 7" id="KW-0694">RNA-binding</keyword>
<keyword evidence="5 7" id="KW-0819">tRNA processing</keyword>
<proteinExistence type="inferred from homology"/>
<dbReference type="InterPro" id="IPR029063">
    <property type="entry name" value="SAM-dependent_MTases_sf"/>
</dbReference>
<keyword evidence="4 7" id="KW-0949">S-adenosyl-L-methionine</keyword>
<evidence type="ECO:0000313" key="11">
    <source>
        <dbReference type="EMBL" id="KAK5092300.1"/>
    </source>
</evidence>
<gene>
    <name evidence="11" type="ORF">LTR24_005326</name>
</gene>
<keyword evidence="1" id="KW-0963">Cytoplasm</keyword>
<dbReference type="CDD" id="cd02440">
    <property type="entry name" value="AdoMet_MTases"/>
    <property type="match status" value="1"/>
</dbReference>
<dbReference type="Pfam" id="PF01170">
    <property type="entry name" value="UPF0020"/>
    <property type="match status" value="1"/>
</dbReference>
<sequence length="523" mass="57835">MNDGTFPPPFVDMAPNAANGRVDAPEGSLYLIRLSQSHETFRKPELESLASLLNITLSITDYRPSSPFCVIRFNTRASRDELAKNFIAHSLLSKCLYEFYATGTTYDELHANIKALPPGTWTRYKDASFRFSIDAFCGKRTMAQQREIVEGFGYLPLKGRIRLKRPDEEFVVFEEWALTPEEHSLLNRGAGSQGTDGDPAIDSGANAADTDAPRRLFFGRYIADSRRDLITKHDLKKRPYISTTSMDAELALVTACLAKARPGALFLDPFTGTGGFMIAAAELGAIVLGADIDGRSFRGKGKGLEKGVGANFRKYRLEGVFGDCVTADLTNSPFRLPGKPEKDSARWLDGITCDPPYGVREGLKVLGRRVHDSDSTNGRTLHDGPYFVDGVPSHTLPDFIAPKRPYSFNRMLDDIMDFAARTLVDGGRLAFWMPCANDADEEFPVPKHDMLGLKHSCIQVFNKWSRRLLVYERVAGDVAEDRVSGVGGLSVGGPAGHKADELNHFRRMYFRGFAEGTAKNDHG</sequence>
<dbReference type="PIRSF" id="PIRSF017259">
    <property type="entry name" value="tRNA_mtfrase_TRM11"/>
    <property type="match status" value="1"/>
</dbReference>
<evidence type="ECO:0000259" key="10">
    <source>
        <dbReference type="Pfam" id="PF25904"/>
    </source>
</evidence>